<proteinExistence type="predicted"/>
<dbReference type="InterPro" id="IPR036850">
    <property type="entry name" value="NDK-like_dom_sf"/>
</dbReference>
<dbReference type="EMBL" id="HBGS01033141">
    <property type="protein sequence ID" value="CAD9435123.1"/>
    <property type="molecule type" value="Transcribed_RNA"/>
</dbReference>
<gene>
    <name evidence="1" type="ORF">DSPE1174_LOCUS17062</name>
</gene>
<sequence>MADEIAATIEGVAGSWDWSSGVSFNTALVFIKPHAINEKVKEMVSNALKAREVQILYEQSLGAEEIEKGEIIDNHYSIIAQNAMNVDPRNLKVADDKLAEFETTFETSWAAALQSGTVMNASQSMSTLAQNGKGLAAVEEEALIKFKLGPGCYVSKCCYAMRENDVGDVVGVPVEEGEDDASQLYIINGFYGLMREKFIAKDASVYVYVVGFTSDKLNWATFRNDVIGPTDPAKASETSIRGKIYKEWERLGLKQVPSVGDNGVHASAGPLEGLKERMVWLQLALEQDPMGAKLIEVIWNYNTTGFITKLMDNEAVQFCSEEQPIFDLTEGMDSLEVLCIANNLAYATPEEINDFYGEDKAEEDENGDEKDE</sequence>
<reference evidence="1" key="1">
    <citation type="submission" date="2021-01" db="EMBL/GenBank/DDBJ databases">
        <authorList>
            <person name="Corre E."/>
            <person name="Pelletier E."/>
            <person name="Niang G."/>
            <person name="Scheremetjew M."/>
            <person name="Finn R."/>
            <person name="Kale V."/>
            <person name="Holt S."/>
            <person name="Cochrane G."/>
            <person name="Meng A."/>
            <person name="Brown T."/>
            <person name="Cohen L."/>
        </authorList>
    </citation>
    <scope>NUCLEOTIDE SEQUENCE</scope>
    <source>
        <strain evidence="1">CCMP1381</strain>
    </source>
</reference>
<accession>A0A7S2CUN0</accession>
<protein>
    <recommendedName>
        <fullName evidence="2">Nucleoside-diphosphate kinase</fullName>
    </recommendedName>
</protein>
<organism evidence="1">
    <name type="scientific">Octactis speculum</name>
    <dbReference type="NCBI Taxonomy" id="3111310"/>
    <lineage>
        <taxon>Eukaryota</taxon>
        <taxon>Sar</taxon>
        <taxon>Stramenopiles</taxon>
        <taxon>Ochrophyta</taxon>
        <taxon>Dictyochophyceae</taxon>
        <taxon>Dictyochales</taxon>
        <taxon>Dictyochaceae</taxon>
        <taxon>Octactis</taxon>
    </lineage>
</organism>
<name>A0A7S2CUN0_9STRA</name>
<evidence type="ECO:0008006" key="2">
    <source>
        <dbReference type="Google" id="ProtNLM"/>
    </source>
</evidence>
<dbReference type="SUPFAM" id="SSF54919">
    <property type="entry name" value="Nucleoside diphosphate kinase, NDK"/>
    <property type="match status" value="1"/>
</dbReference>
<dbReference type="AlphaFoldDB" id="A0A7S2CUN0"/>
<evidence type="ECO:0000313" key="1">
    <source>
        <dbReference type="EMBL" id="CAD9435123.1"/>
    </source>
</evidence>
<dbReference type="Gene3D" id="3.30.70.141">
    <property type="entry name" value="Nucleoside diphosphate kinase-like domain"/>
    <property type="match status" value="1"/>
</dbReference>